<evidence type="ECO:0008006" key="6">
    <source>
        <dbReference type="Google" id="ProtNLM"/>
    </source>
</evidence>
<protein>
    <recommendedName>
        <fullName evidence="6">Histidine kinase</fullName>
    </recommendedName>
</protein>
<reference evidence="2 5" key="2">
    <citation type="submission" date="2018-11" db="EMBL/GenBank/DDBJ databases">
        <title>Proposal to divide the Flavobacteriaceae and reorganize its genera based on Amino Acid Identity values calculated from whole genome sequences.</title>
        <authorList>
            <person name="Nicholson A.C."/>
            <person name="Gulvik C.A."/>
            <person name="Whitney A.M."/>
            <person name="Humrighouse B.W."/>
            <person name="Bell M."/>
            <person name="Holmes B."/>
            <person name="Steigerwalt A.G."/>
            <person name="Villarma A."/>
            <person name="Sheth M."/>
            <person name="Batra D."/>
            <person name="Pryor J."/>
            <person name="Bernardet J.-F."/>
            <person name="Hugo C."/>
            <person name="Kampfer P."/>
            <person name="Newman J."/>
            <person name="McQuiston J.R."/>
        </authorList>
    </citation>
    <scope>NUCLEOTIDE SEQUENCE [LARGE SCALE GENOMIC DNA]</scope>
    <source>
        <strain evidence="2 5">DSM 16927</strain>
    </source>
</reference>
<dbReference type="KEGG" id="cjt:EG359_18005"/>
<accession>A0A1N7K4G8</accession>
<organism evidence="3 4">
    <name type="scientific">Chryseobacterium joostei</name>
    <dbReference type="NCBI Taxonomy" id="112234"/>
    <lineage>
        <taxon>Bacteria</taxon>
        <taxon>Pseudomonadati</taxon>
        <taxon>Bacteroidota</taxon>
        <taxon>Flavobacteriia</taxon>
        <taxon>Flavobacteriales</taxon>
        <taxon>Weeksellaceae</taxon>
        <taxon>Chryseobacterium group</taxon>
        <taxon>Chryseobacterium</taxon>
    </lineage>
</organism>
<dbReference type="EMBL" id="FTNZ01000010">
    <property type="protein sequence ID" value="SIS56502.1"/>
    <property type="molecule type" value="Genomic_DNA"/>
</dbReference>
<gene>
    <name evidence="2" type="ORF">EG359_18005</name>
    <name evidence="3" type="ORF">SAMN05421768_11026</name>
</gene>
<keyword evidence="5" id="KW-1185">Reference proteome</keyword>
<sequence>MIRLLALYRSHISASVTFILISFFFNLSITFYTTADNYSNESLIALKQKRLNYLDSLDFNLEKNNSLLQKMVSFKTKSDSLREASEKRGIIILKSLNSYLNNNYPKDSLKYFLNKVNEIKRDLPFEIGILKAYNDIDLRERKSQYTAQLNLLLSEYEIVKDLSLYYKKKLKRNNATDKKMESFIIDQTAYDNYIKDSLYIIKFDDSVQRKYKIEFKNYENSIDEYGWKAKLYTFLWIFCACITLILLIISFFLKFFKQ</sequence>
<dbReference type="Proteomes" id="UP000279541">
    <property type="component" value="Chromosome"/>
</dbReference>
<keyword evidence="1" id="KW-0472">Membrane</keyword>
<feature type="transmembrane region" description="Helical" evidence="1">
    <location>
        <begin position="12"/>
        <end position="32"/>
    </location>
</feature>
<keyword evidence="1" id="KW-1133">Transmembrane helix</keyword>
<evidence type="ECO:0000256" key="1">
    <source>
        <dbReference type="SAM" id="Phobius"/>
    </source>
</evidence>
<evidence type="ECO:0000313" key="2">
    <source>
        <dbReference type="EMBL" id="AZB01392.1"/>
    </source>
</evidence>
<evidence type="ECO:0000313" key="4">
    <source>
        <dbReference type="Proteomes" id="UP000186106"/>
    </source>
</evidence>
<evidence type="ECO:0000313" key="3">
    <source>
        <dbReference type="EMBL" id="SIS56502.1"/>
    </source>
</evidence>
<keyword evidence="1" id="KW-0812">Transmembrane</keyword>
<evidence type="ECO:0000313" key="5">
    <source>
        <dbReference type="Proteomes" id="UP000279541"/>
    </source>
</evidence>
<name>A0A1N7K4G8_9FLAO</name>
<dbReference type="AlphaFoldDB" id="A0A1N7K4G8"/>
<reference evidence="3 4" key="1">
    <citation type="submission" date="2017-01" db="EMBL/GenBank/DDBJ databases">
        <authorList>
            <person name="Mah S.A."/>
            <person name="Swanson W.J."/>
            <person name="Moy G.W."/>
            <person name="Vacquier V.D."/>
        </authorList>
    </citation>
    <scope>NUCLEOTIDE SEQUENCE [LARGE SCALE GENOMIC DNA]</scope>
    <source>
        <strain evidence="3 4">DSM 16927</strain>
    </source>
</reference>
<dbReference type="STRING" id="112234.SAMN05421768_11026"/>
<dbReference type="RefSeq" id="WP_076357244.1">
    <property type="nucleotide sequence ID" value="NZ_CP033926.1"/>
</dbReference>
<feature type="transmembrane region" description="Helical" evidence="1">
    <location>
        <begin position="231"/>
        <end position="253"/>
    </location>
</feature>
<dbReference type="Proteomes" id="UP000186106">
    <property type="component" value="Unassembled WGS sequence"/>
</dbReference>
<dbReference type="EMBL" id="CP033926">
    <property type="protein sequence ID" value="AZB01392.1"/>
    <property type="molecule type" value="Genomic_DNA"/>
</dbReference>
<proteinExistence type="predicted"/>